<name>A0A803YG71_MELGA</name>
<feature type="domain" description="Ig-like" evidence="3">
    <location>
        <begin position="64"/>
        <end position="149"/>
    </location>
</feature>
<dbReference type="InterPro" id="IPR003961">
    <property type="entry name" value="FN3_dom"/>
</dbReference>
<feature type="domain" description="Fibronectin type-III" evidence="4">
    <location>
        <begin position="160"/>
        <end position="255"/>
    </location>
</feature>
<dbReference type="InterPro" id="IPR007110">
    <property type="entry name" value="Ig-like_dom"/>
</dbReference>
<evidence type="ECO:0000256" key="2">
    <source>
        <dbReference type="ARBA" id="ARBA00023319"/>
    </source>
</evidence>
<feature type="domain" description="Ig-like" evidence="3">
    <location>
        <begin position="350"/>
        <end position="443"/>
    </location>
</feature>
<proteinExistence type="predicted"/>
<keyword evidence="6" id="KW-1185">Reference proteome</keyword>
<dbReference type="GO" id="GO:0031430">
    <property type="term" value="C:M band"/>
    <property type="evidence" value="ECO:0007669"/>
    <property type="project" value="TreeGrafter"/>
</dbReference>
<feature type="domain" description="Fibronectin type-III" evidence="4">
    <location>
        <begin position="257"/>
        <end position="350"/>
    </location>
</feature>
<reference evidence="5" key="2">
    <citation type="submission" date="2025-08" db="UniProtKB">
        <authorList>
            <consortium name="Ensembl"/>
        </authorList>
    </citation>
    <scope>IDENTIFICATION</scope>
</reference>
<dbReference type="SMART" id="SM00409">
    <property type="entry name" value="IG"/>
    <property type="match status" value="3"/>
</dbReference>
<dbReference type="InterPro" id="IPR036179">
    <property type="entry name" value="Ig-like_dom_sf"/>
</dbReference>
<protein>
    <recommendedName>
        <fullName evidence="7">Titin</fullName>
    </recommendedName>
</protein>
<dbReference type="CDD" id="cd00063">
    <property type="entry name" value="FN3"/>
    <property type="match status" value="5"/>
</dbReference>
<dbReference type="FunFam" id="2.60.40.10:FF:000003">
    <property type="entry name" value="Titin isoform E"/>
    <property type="match status" value="1"/>
</dbReference>
<dbReference type="Pfam" id="PF00041">
    <property type="entry name" value="fn3"/>
    <property type="match status" value="5"/>
</dbReference>
<dbReference type="GO" id="GO:0008307">
    <property type="term" value="F:structural constituent of muscle"/>
    <property type="evidence" value="ECO:0007669"/>
    <property type="project" value="TreeGrafter"/>
</dbReference>
<dbReference type="Gene3D" id="2.60.40.10">
    <property type="entry name" value="Immunoglobulins"/>
    <property type="match status" value="8"/>
</dbReference>
<evidence type="ECO:0000256" key="1">
    <source>
        <dbReference type="ARBA" id="ARBA00022737"/>
    </source>
</evidence>
<dbReference type="InterPro" id="IPR013098">
    <property type="entry name" value="Ig_I-set"/>
</dbReference>
<dbReference type="Proteomes" id="UP000001645">
    <property type="component" value="Chromosome 7"/>
</dbReference>
<dbReference type="FunFam" id="2.60.40.10:FF:000135">
    <property type="entry name" value="Titin a"/>
    <property type="match status" value="1"/>
</dbReference>
<dbReference type="FunFam" id="2.60.40.10:FF:000112">
    <property type="entry name" value="Titin a"/>
    <property type="match status" value="1"/>
</dbReference>
<dbReference type="InterPro" id="IPR013783">
    <property type="entry name" value="Ig-like_fold"/>
</dbReference>
<dbReference type="Ensembl" id="ENSMGAT00000028511.1">
    <property type="protein sequence ID" value="ENSMGAP00000030768.1"/>
    <property type="gene ID" value="ENSMGAG00000021039.1"/>
</dbReference>
<feature type="domain" description="Fibronectin type-III" evidence="4">
    <location>
        <begin position="452"/>
        <end position="536"/>
    </location>
</feature>
<evidence type="ECO:0000259" key="3">
    <source>
        <dbReference type="PROSITE" id="PS50835"/>
    </source>
</evidence>
<feature type="domain" description="Ig-like" evidence="3">
    <location>
        <begin position="638"/>
        <end position="725"/>
    </location>
</feature>
<evidence type="ECO:0000313" key="6">
    <source>
        <dbReference type="Proteomes" id="UP000001645"/>
    </source>
</evidence>
<dbReference type="SUPFAM" id="SSF48726">
    <property type="entry name" value="Immunoglobulin"/>
    <property type="match status" value="3"/>
</dbReference>
<dbReference type="PRINTS" id="PR00014">
    <property type="entry name" value="FNTYPEIII"/>
</dbReference>
<dbReference type="InterPro" id="IPR003598">
    <property type="entry name" value="Ig_sub2"/>
</dbReference>
<dbReference type="CDD" id="cd05748">
    <property type="entry name" value="Ig_Titin_like"/>
    <property type="match status" value="3"/>
</dbReference>
<keyword evidence="2" id="KW-0393">Immunoglobulin domain</keyword>
<dbReference type="GO" id="GO:0048738">
    <property type="term" value="P:cardiac muscle tissue development"/>
    <property type="evidence" value="ECO:0007669"/>
    <property type="project" value="TreeGrafter"/>
</dbReference>
<dbReference type="SMART" id="SM00060">
    <property type="entry name" value="FN3"/>
    <property type="match status" value="4"/>
</dbReference>
<dbReference type="Pfam" id="PF07679">
    <property type="entry name" value="I-set"/>
    <property type="match status" value="3"/>
</dbReference>
<dbReference type="SMART" id="SM00408">
    <property type="entry name" value="IGc2"/>
    <property type="match status" value="3"/>
</dbReference>
<dbReference type="AlphaFoldDB" id="A0A803YG71"/>
<dbReference type="GO" id="GO:0045214">
    <property type="term" value="P:sarcomere organization"/>
    <property type="evidence" value="ECO:0007669"/>
    <property type="project" value="TreeGrafter"/>
</dbReference>
<dbReference type="SUPFAM" id="SSF49265">
    <property type="entry name" value="Fibronectin type III"/>
    <property type="match status" value="3"/>
</dbReference>
<dbReference type="PROSITE" id="PS50835">
    <property type="entry name" value="IG_LIKE"/>
    <property type="match status" value="3"/>
</dbReference>
<organism evidence="5 6">
    <name type="scientific">Meleagris gallopavo</name>
    <name type="common">Wild turkey</name>
    <dbReference type="NCBI Taxonomy" id="9103"/>
    <lineage>
        <taxon>Eukaryota</taxon>
        <taxon>Metazoa</taxon>
        <taxon>Chordata</taxon>
        <taxon>Craniata</taxon>
        <taxon>Vertebrata</taxon>
        <taxon>Euteleostomi</taxon>
        <taxon>Archelosauria</taxon>
        <taxon>Archosauria</taxon>
        <taxon>Dinosauria</taxon>
        <taxon>Saurischia</taxon>
        <taxon>Theropoda</taxon>
        <taxon>Coelurosauria</taxon>
        <taxon>Aves</taxon>
        <taxon>Neognathae</taxon>
        <taxon>Galloanserae</taxon>
        <taxon>Galliformes</taxon>
        <taxon>Phasianidae</taxon>
        <taxon>Meleagridinae</taxon>
        <taxon>Meleagris</taxon>
    </lineage>
</organism>
<evidence type="ECO:0000313" key="5">
    <source>
        <dbReference type="Ensembl" id="ENSMGAP00000030768.1"/>
    </source>
</evidence>
<evidence type="ECO:0000259" key="4">
    <source>
        <dbReference type="PROSITE" id="PS50853"/>
    </source>
</evidence>
<dbReference type="InParanoid" id="A0A803YG71"/>
<reference evidence="5" key="3">
    <citation type="submission" date="2025-09" db="UniProtKB">
        <authorList>
            <consortium name="Ensembl"/>
        </authorList>
    </citation>
    <scope>IDENTIFICATION</scope>
</reference>
<dbReference type="PANTHER" id="PTHR14340:SF13">
    <property type="entry name" value="TITIN"/>
    <property type="match status" value="1"/>
</dbReference>
<dbReference type="PROSITE" id="PS50853">
    <property type="entry name" value="FN3"/>
    <property type="match status" value="5"/>
</dbReference>
<dbReference type="GeneTree" id="ENSGT01110000267173"/>
<dbReference type="InterPro" id="IPR003599">
    <property type="entry name" value="Ig_sub"/>
</dbReference>
<dbReference type="PANTHER" id="PTHR14340">
    <property type="entry name" value="MICROFIBRIL-ASSOCIATED GLYCOPROTEIN 3"/>
    <property type="match status" value="1"/>
</dbReference>
<evidence type="ECO:0008006" key="7">
    <source>
        <dbReference type="Google" id="ProtNLM"/>
    </source>
</evidence>
<dbReference type="InterPro" id="IPR036116">
    <property type="entry name" value="FN3_sf"/>
</dbReference>
<sequence>MCKADLETWQKVNAETVLATKYTVVDLEAGEHYKFRVSAVNGAGKGESCEVPASVQTVDRLSAPEIDIDANFKQTHIVRAGATIRLFIAFSGRPVPTAVWSKADANLSLRADIQTTDSFSTLTVEECNRNDAGKYVFTVENNSGSKSITFTVKVLDTPGPPGPITFKDVTRGSITLMWDAPVLDGGSRIHHYVVEKREASRRSWQVVSSKCTRQIFKVTDLAEGVPYYYRVSAENEYGVGEPCELTEPIVATEEPAPPKRLDIVDTTKSSVVLAWLKPDHDGGSRVTGYLLEMKQKGSDKWIPAGQTKQLTFTVEGLVENTEYEFRVKAKNDAGYSEPREAFSSVIIKEPQIEPTADLSEISRQLITCKAGSTFTIDIPISGRPAPKVTWKLEEMRLKETERVAIKTTKDRTTLTVKDSMRGDSGKYYLTLENTAGVKTFTVTVVVIGRPGPVTGPIEISSVSAESCILTWKEPEDDGGSDITNYIVEKRESGTTAWQLVNSSVKRTQIKVTRLTKYQEYSFRVSGQYQFRVTAVNAAGNSEPIVDTTMHSISLAWSKPTYDGGADILGYVLEMKEEGTEQWYRPHTTPTLRNAEFTITGLKTSQKYRFRVAATNVNGMSEFSESSAEIEPVERIEKPELELADDLRKTVTVRAGGSLRLMVSVSGRPAPVITWSKEGIDLVSRGIIDTTDSYTLLIVDKVNRYDAGKYVIEAENQSGKKSATISVKVYGKYYYQLYMVIILLTVHVTEE</sequence>
<feature type="domain" description="Fibronectin type-III" evidence="4">
    <location>
        <begin position="1"/>
        <end position="60"/>
    </location>
</feature>
<dbReference type="FunFam" id="2.60.40.10:FF:000002">
    <property type="entry name" value="Titin a"/>
    <property type="match status" value="3"/>
</dbReference>
<dbReference type="FunFam" id="2.60.40.10:FF:000012">
    <property type="entry name" value="titin isoform X1"/>
    <property type="match status" value="1"/>
</dbReference>
<accession>A0A803YG71</accession>
<reference evidence="5 6" key="1">
    <citation type="journal article" date="2010" name="PLoS Biol.">
        <title>Multi-platform next-generation sequencing of the domestic turkey (Meleagris gallopavo): genome assembly and analysis.</title>
        <authorList>
            <person name="Dalloul R.A."/>
            <person name="Long J.A."/>
            <person name="Zimin A.V."/>
            <person name="Aslam L."/>
            <person name="Beal K."/>
            <person name="Blomberg L.A."/>
            <person name="Bouffard P."/>
            <person name="Burt D.W."/>
            <person name="Crasta O."/>
            <person name="Crooijmans R.P."/>
            <person name="Cooper K."/>
            <person name="Coulombe R.A."/>
            <person name="De S."/>
            <person name="Delany M.E."/>
            <person name="Dodgson J.B."/>
            <person name="Dong J.J."/>
            <person name="Evans C."/>
            <person name="Frederickson K.M."/>
            <person name="Flicek P."/>
            <person name="Florea L."/>
            <person name="Folkerts O."/>
            <person name="Groenen M.A."/>
            <person name="Harkins T.T."/>
            <person name="Herrero J."/>
            <person name="Hoffmann S."/>
            <person name="Megens H.J."/>
            <person name="Jiang A."/>
            <person name="de Jong P."/>
            <person name="Kaiser P."/>
            <person name="Kim H."/>
            <person name="Kim K.W."/>
            <person name="Kim S."/>
            <person name="Langenberger D."/>
            <person name="Lee M.K."/>
            <person name="Lee T."/>
            <person name="Mane S."/>
            <person name="Marcais G."/>
            <person name="Marz M."/>
            <person name="McElroy A.P."/>
            <person name="Modise T."/>
            <person name="Nefedov M."/>
            <person name="Notredame C."/>
            <person name="Paton I.R."/>
            <person name="Payne W.S."/>
            <person name="Pertea G."/>
            <person name="Prickett D."/>
            <person name="Puiu D."/>
            <person name="Qioa D."/>
            <person name="Raineri E."/>
            <person name="Ruffier M."/>
            <person name="Salzberg S.L."/>
            <person name="Schatz M.C."/>
            <person name="Scheuring C."/>
            <person name="Schmidt C.J."/>
            <person name="Schroeder S."/>
            <person name="Searle S.M."/>
            <person name="Smith E.J."/>
            <person name="Smith J."/>
            <person name="Sonstegard T.S."/>
            <person name="Stadler P.F."/>
            <person name="Tafer H."/>
            <person name="Tu Z.J."/>
            <person name="Van Tassell C.P."/>
            <person name="Vilella A.J."/>
            <person name="Williams K.P."/>
            <person name="Yorke J.A."/>
            <person name="Zhang L."/>
            <person name="Zhang H.B."/>
            <person name="Zhang X."/>
            <person name="Zhang Y."/>
            <person name="Reed K.M."/>
        </authorList>
    </citation>
    <scope>NUCLEOTIDE SEQUENCE [LARGE SCALE GENOMIC DNA]</scope>
</reference>
<keyword evidence="1" id="KW-0677">Repeat</keyword>
<feature type="domain" description="Fibronectin type-III" evidence="4">
    <location>
        <begin position="537"/>
        <end position="634"/>
    </location>
</feature>